<keyword evidence="7" id="KW-1185">Reference proteome</keyword>
<keyword evidence="4" id="KW-0812">Transmembrane</keyword>
<dbReference type="AlphaFoldDB" id="A0A672N4Y1"/>
<evidence type="ECO:0000256" key="4">
    <source>
        <dbReference type="SAM" id="Phobius"/>
    </source>
</evidence>
<keyword evidence="4" id="KW-0472">Membrane</keyword>
<dbReference type="Proteomes" id="UP000472262">
    <property type="component" value="Unassembled WGS sequence"/>
</dbReference>
<dbReference type="Pfam" id="PF07686">
    <property type="entry name" value="V-set"/>
    <property type="match status" value="1"/>
</dbReference>
<evidence type="ECO:0000256" key="3">
    <source>
        <dbReference type="ARBA" id="ARBA00023319"/>
    </source>
</evidence>
<keyword evidence="4" id="KW-1133">Transmembrane helix</keyword>
<dbReference type="InterPro" id="IPR003599">
    <property type="entry name" value="Ig_sub"/>
</dbReference>
<evidence type="ECO:0000256" key="2">
    <source>
        <dbReference type="ARBA" id="ARBA00023157"/>
    </source>
</evidence>
<keyword evidence="3" id="KW-0393">Immunoglobulin domain</keyword>
<evidence type="ECO:0000259" key="5">
    <source>
        <dbReference type="PROSITE" id="PS50835"/>
    </source>
</evidence>
<dbReference type="InterPro" id="IPR036179">
    <property type="entry name" value="Ig-like_dom_sf"/>
</dbReference>
<organism evidence="6 7">
    <name type="scientific">Sinocyclocheilus grahami</name>
    <name type="common">Dianchi golden-line fish</name>
    <name type="synonym">Barbus grahami</name>
    <dbReference type="NCBI Taxonomy" id="75366"/>
    <lineage>
        <taxon>Eukaryota</taxon>
        <taxon>Metazoa</taxon>
        <taxon>Chordata</taxon>
        <taxon>Craniata</taxon>
        <taxon>Vertebrata</taxon>
        <taxon>Euteleostomi</taxon>
        <taxon>Actinopterygii</taxon>
        <taxon>Neopterygii</taxon>
        <taxon>Teleostei</taxon>
        <taxon>Ostariophysi</taxon>
        <taxon>Cypriniformes</taxon>
        <taxon>Cyprinidae</taxon>
        <taxon>Cyprininae</taxon>
        <taxon>Sinocyclocheilus</taxon>
    </lineage>
</organism>
<keyword evidence="1" id="KW-0732">Signal</keyword>
<feature type="transmembrane region" description="Helical" evidence="4">
    <location>
        <begin position="188"/>
        <end position="218"/>
    </location>
</feature>
<dbReference type="SMART" id="SM00409">
    <property type="entry name" value="IG"/>
    <property type="match status" value="1"/>
</dbReference>
<dbReference type="PANTHER" id="PTHR12207">
    <property type="entry name" value="V-SET AND TRANSMEMBRANE DOMAIN-CONTAINING PROTEIN"/>
    <property type="match status" value="1"/>
</dbReference>
<sequence length="238" mass="27480">INYIVCPQMCLLNYLQSFMQLICFPEHRTVRPLNTHNLKNVCFSSALFTEVPQDMISQAGDDVEMACSFRGASSSSVSLEIQWWYTRDWAEQPSWTTNQESLYLFVVSQENKPKGATKISVVKVVGSNISHKLRLSSVRPSDEGTYECRVTDFSESRAQQHRVQAYLQVQPDLQQEHQSPEGQTECNILFMLVMFTFTDLYSYTFYLYVIFICLAYILTIMCCAQDGQWLVCVCFIRL</sequence>
<feature type="domain" description="Ig-like" evidence="5">
    <location>
        <begin position="46"/>
        <end position="164"/>
    </location>
</feature>
<dbReference type="InParanoid" id="A0A672N4Y1"/>
<dbReference type="InterPro" id="IPR051102">
    <property type="entry name" value="IgSF_V-set/TM_domain"/>
</dbReference>
<accession>A0A672N4Y1</accession>
<dbReference type="PROSITE" id="PS50835">
    <property type="entry name" value="IG_LIKE"/>
    <property type="match status" value="1"/>
</dbReference>
<protein>
    <submittedName>
        <fullName evidence="6">V-set and transmembrane domain containing 2 like</fullName>
    </submittedName>
</protein>
<dbReference type="Gene3D" id="2.60.40.10">
    <property type="entry name" value="Immunoglobulins"/>
    <property type="match status" value="1"/>
</dbReference>
<dbReference type="InterPro" id="IPR013783">
    <property type="entry name" value="Ig-like_fold"/>
</dbReference>
<keyword evidence="2" id="KW-1015">Disulfide bond</keyword>
<reference evidence="6" key="1">
    <citation type="submission" date="2025-08" db="UniProtKB">
        <authorList>
            <consortium name="Ensembl"/>
        </authorList>
    </citation>
    <scope>IDENTIFICATION</scope>
</reference>
<name>A0A672N4Y1_SINGR</name>
<dbReference type="SUPFAM" id="SSF48726">
    <property type="entry name" value="Immunoglobulin"/>
    <property type="match status" value="1"/>
</dbReference>
<dbReference type="InterPro" id="IPR007110">
    <property type="entry name" value="Ig-like_dom"/>
</dbReference>
<reference evidence="6" key="2">
    <citation type="submission" date="2025-09" db="UniProtKB">
        <authorList>
            <consortium name="Ensembl"/>
        </authorList>
    </citation>
    <scope>IDENTIFICATION</scope>
</reference>
<evidence type="ECO:0000313" key="6">
    <source>
        <dbReference type="Ensembl" id="ENSSGRP00000045320.1"/>
    </source>
</evidence>
<dbReference type="Ensembl" id="ENSSGRT00000048492.1">
    <property type="protein sequence ID" value="ENSSGRP00000045320.1"/>
    <property type="gene ID" value="ENSSGRG00000024322.1"/>
</dbReference>
<proteinExistence type="predicted"/>
<evidence type="ECO:0000313" key="7">
    <source>
        <dbReference type="Proteomes" id="UP000472262"/>
    </source>
</evidence>
<evidence type="ECO:0000256" key="1">
    <source>
        <dbReference type="ARBA" id="ARBA00022729"/>
    </source>
</evidence>
<dbReference type="PANTHER" id="PTHR12207:SF31">
    <property type="entry name" value="V-SET AND TRANSMEMBRANE DOMAIN-CONTAINING PROTEIN 2-LIKE PROTEIN"/>
    <property type="match status" value="1"/>
</dbReference>
<dbReference type="GO" id="GO:0016020">
    <property type="term" value="C:membrane"/>
    <property type="evidence" value="ECO:0007669"/>
    <property type="project" value="TreeGrafter"/>
</dbReference>
<dbReference type="InterPro" id="IPR013106">
    <property type="entry name" value="Ig_V-set"/>
</dbReference>